<protein>
    <submittedName>
        <fullName evidence="3">Ubiquitin-conjugating enzyme E2 Q1</fullName>
    </submittedName>
</protein>
<accession>A0A6G1SP75</accession>
<organism evidence="3">
    <name type="scientific">Aceria tosichella</name>
    <name type="common">wheat curl mite</name>
    <dbReference type="NCBI Taxonomy" id="561515"/>
    <lineage>
        <taxon>Eukaryota</taxon>
        <taxon>Metazoa</taxon>
        <taxon>Ecdysozoa</taxon>
        <taxon>Arthropoda</taxon>
        <taxon>Chelicerata</taxon>
        <taxon>Arachnida</taxon>
        <taxon>Acari</taxon>
        <taxon>Acariformes</taxon>
        <taxon>Trombidiformes</taxon>
        <taxon>Prostigmata</taxon>
        <taxon>Eupodina</taxon>
        <taxon>Eriophyoidea</taxon>
        <taxon>Eriophyidae</taxon>
        <taxon>Eriophyinae</taxon>
        <taxon>Aceriini</taxon>
        <taxon>Aceria</taxon>
    </lineage>
</organism>
<keyword evidence="1" id="KW-0732">Signal</keyword>
<evidence type="ECO:0000256" key="1">
    <source>
        <dbReference type="SAM" id="SignalP"/>
    </source>
</evidence>
<feature type="signal peptide" evidence="1">
    <location>
        <begin position="1"/>
        <end position="37"/>
    </location>
</feature>
<proteinExistence type="predicted"/>
<gene>
    <name evidence="3" type="primary">Ube2q1_14</name>
    <name evidence="3" type="ORF">g.15997</name>
</gene>
<evidence type="ECO:0000259" key="2">
    <source>
        <dbReference type="PROSITE" id="PS50127"/>
    </source>
</evidence>
<dbReference type="SUPFAM" id="SSF54495">
    <property type="entry name" value="UBC-like"/>
    <property type="match status" value="1"/>
</dbReference>
<dbReference type="EMBL" id="GGYP01007011">
    <property type="protein sequence ID" value="MDE51782.1"/>
    <property type="molecule type" value="Transcribed_RNA"/>
</dbReference>
<dbReference type="InterPro" id="IPR016135">
    <property type="entry name" value="UBQ-conjugating_enzyme/RWD"/>
</dbReference>
<name>A0A6G1SP75_9ACAR</name>
<dbReference type="Gene3D" id="3.10.110.10">
    <property type="entry name" value="Ubiquitin Conjugating Enzyme"/>
    <property type="match status" value="1"/>
</dbReference>
<dbReference type="InterPro" id="IPR000608">
    <property type="entry name" value="UBC"/>
</dbReference>
<dbReference type="PROSITE" id="PS50127">
    <property type="entry name" value="UBC_2"/>
    <property type="match status" value="1"/>
</dbReference>
<dbReference type="CDD" id="cd23802">
    <property type="entry name" value="UBCc_UBE2Q"/>
    <property type="match status" value="1"/>
</dbReference>
<dbReference type="AlphaFoldDB" id="A0A6G1SP75"/>
<sequence length="204" mass="24070">MDSYKSNKRSLIQKPAPSVRVLFVLVVAILVVQVAQAEDGKRSSTPASKRLMKELKDFYESTSFKDGIFTVELVDENIYEWNIKIFKPYPYSDYQEDFQKWKERTGKDHMLLRASYNDEYPFVPPFIKIVYPKLYGTPIGYICHELLTASGWNSDYTIEPLVLQIMESLNREIVGKDDEQYQFDKSERTAYEDWMRLAHGHWRK</sequence>
<evidence type="ECO:0000313" key="3">
    <source>
        <dbReference type="EMBL" id="MDE51782.1"/>
    </source>
</evidence>
<reference evidence="3" key="1">
    <citation type="submission" date="2018-10" db="EMBL/GenBank/DDBJ databases">
        <title>Transcriptome assembly of Aceria tosichella (Wheat curl mite) Type 2.</title>
        <authorList>
            <person name="Scully E.D."/>
            <person name="Geib S.M."/>
            <person name="Palmer N.A."/>
            <person name="Gupta A.K."/>
            <person name="Sarath G."/>
            <person name="Tatineni S."/>
        </authorList>
    </citation>
    <scope>NUCLEOTIDE SEQUENCE</scope>
    <source>
        <strain evidence="3">LincolnNE</strain>
    </source>
</reference>
<feature type="domain" description="UBC core" evidence="2">
    <location>
        <begin position="46"/>
        <end position="204"/>
    </location>
</feature>
<feature type="chain" id="PRO_5026226193" evidence="1">
    <location>
        <begin position="38"/>
        <end position="204"/>
    </location>
</feature>